<keyword evidence="1" id="KW-1133">Transmembrane helix</keyword>
<sequence>MLISYQWHIFITLEIISVLSALLFIVLRYGFKKRALSSFFLLLFILPLLLEALLAYTIYQQTGEITSFHIVVGLFVLYACTLGVSDFKKLDRKLRKWIGERRGENLLTERDLYLLAREKDSRYLQKKSIFYFALHTIIFSLFIFIMWAKYGNTHFTFSMQWFSDAKAIQPFTSELATNILQVWIVVYIIDSLINLSYIFFPSKK</sequence>
<feature type="transmembrane region" description="Helical" evidence="1">
    <location>
        <begin position="129"/>
        <end position="148"/>
    </location>
</feature>
<organism evidence="2 3">
    <name type="scientific">Lysinibacillus alkalisoli</name>
    <dbReference type="NCBI Taxonomy" id="1911548"/>
    <lineage>
        <taxon>Bacteria</taxon>
        <taxon>Bacillati</taxon>
        <taxon>Bacillota</taxon>
        <taxon>Bacilli</taxon>
        <taxon>Bacillales</taxon>
        <taxon>Bacillaceae</taxon>
        <taxon>Lysinibacillus</taxon>
    </lineage>
</organism>
<evidence type="ECO:0000256" key="1">
    <source>
        <dbReference type="SAM" id="Phobius"/>
    </source>
</evidence>
<dbReference type="AlphaFoldDB" id="A0A917LHJ8"/>
<feature type="transmembrane region" description="Helical" evidence="1">
    <location>
        <begin position="180"/>
        <end position="200"/>
    </location>
</feature>
<feature type="transmembrane region" description="Helical" evidence="1">
    <location>
        <begin position="39"/>
        <end position="59"/>
    </location>
</feature>
<dbReference type="EMBL" id="BMJT01000006">
    <property type="protein sequence ID" value="GGG25308.1"/>
    <property type="molecule type" value="Genomic_DNA"/>
</dbReference>
<feature type="transmembrane region" description="Helical" evidence="1">
    <location>
        <begin position="6"/>
        <end position="27"/>
    </location>
</feature>
<evidence type="ECO:0000313" key="3">
    <source>
        <dbReference type="Proteomes" id="UP000616608"/>
    </source>
</evidence>
<name>A0A917LHJ8_9BACI</name>
<feature type="transmembrane region" description="Helical" evidence="1">
    <location>
        <begin position="65"/>
        <end position="87"/>
    </location>
</feature>
<keyword evidence="1" id="KW-0472">Membrane</keyword>
<evidence type="ECO:0008006" key="4">
    <source>
        <dbReference type="Google" id="ProtNLM"/>
    </source>
</evidence>
<proteinExistence type="predicted"/>
<reference evidence="2" key="2">
    <citation type="submission" date="2020-09" db="EMBL/GenBank/DDBJ databases">
        <authorList>
            <person name="Sun Q."/>
            <person name="Zhou Y."/>
        </authorList>
    </citation>
    <scope>NUCLEOTIDE SEQUENCE</scope>
    <source>
        <strain evidence="2">CGMCC 1.15760</strain>
    </source>
</reference>
<reference evidence="2" key="1">
    <citation type="journal article" date="2014" name="Int. J. Syst. Evol. Microbiol.">
        <title>Complete genome sequence of Corynebacterium casei LMG S-19264T (=DSM 44701T), isolated from a smear-ripened cheese.</title>
        <authorList>
            <consortium name="US DOE Joint Genome Institute (JGI-PGF)"/>
            <person name="Walter F."/>
            <person name="Albersmeier A."/>
            <person name="Kalinowski J."/>
            <person name="Ruckert C."/>
        </authorList>
    </citation>
    <scope>NUCLEOTIDE SEQUENCE</scope>
    <source>
        <strain evidence="2">CGMCC 1.15760</strain>
    </source>
</reference>
<dbReference type="RefSeq" id="WP_188614901.1">
    <property type="nucleotide sequence ID" value="NZ_BMJT01000006.1"/>
</dbReference>
<accession>A0A917LHJ8</accession>
<keyword evidence="1" id="KW-0812">Transmembrane</keyword>
<dbReference type="Proteomes" id="UP000616608">
    <property type="component" value="Unassembled WGS sequence"/>
</dbReference>
<evidence type="ECO:0000313" key="2">
    <source>
        <dbReference type="EMBL" id="GGG25308.1"/>
    </source>
</evidence>
<comment type="caution">
    <text evidence="2">The sequence shown here is derived from an EMBL/GenBank/DDBJ whole genome shotgun (WGS) entry which is preliminary data.</text>
</comment>
<gene>
    <name evidence="2" type="ORF">GCM10007425_19880</name>
</gene>
<protein>
    <recommendedName>
        <fullName evidence="4">Integral membrane protein</fullName>
    </recommendedName>
</protein>
<keyword evidence="3" id="KW-1185">Reference proteome</keyword>